<sequence length="59" mass="6525">VNPITMLVMSTVSSILWHLEKFVTYPVTGLQVSSAKTTVSVFSHLYVNNISSMHVVICN</sequence>
<dbReference type="EMBL" id="JASAOG010000057">
    <property type="protein sequence ID" value="KAK0057086.1"/>
    <property type="molecule type" value="Genomic_DNA"/>
</dbReference>
<dbReference type="Proteomes" id="UP001233172">
    <property type="component" value="Unassembled WGS sequence"/>
</dbReference>
<reference evidence="1" key="2">
    <citation type="submission" date="2023-04" db="EMBL/GenBank/DDBJ databases">
        <authorList>
            <person name="Bu L."/>
            <person name="Lu L."/>
            <person name="Laidemitt M.R."/>
            <person name="Zhang S.M."/>
            <person name="Mutuku M."/>
            <person name="Mkoji G."/>
            <person name="Steinauer M."/>
            <person name="Loker E.S."/>
        </authorList>
    </citation>
    <scope>NUCLEOTIDE SEQUENCE</scope>
    <source>
        <strain evidence="1">KasaAsao</strain>
        <tissue evidence="1">Whole Snail</tissue>
    </source>
</reference>
<feature type="non-terminal residue" evidence="1">
    <location>
        <position position="1"/>
    </location>
</feature>
<gene>
    <name evidence="1" type="ORF">Bpfe_013450</name>
</gene>
<evidence type="ECO:0000313" key="2">
    <source>
        <dbReference type="Proteomes" id="UP001233172"/>
    </source>
</evidence>
<reference evidence="1" key="1">
    <citation type="journal article" date="2023" name="PLoS Negl. Trop. Dis.">
        <title>A genome sequence for Biomphalaria pfeifferi, the major vector snail for the human-infecting parasite Schistosoma mansoni.</title>
        <authorList>
            <person name="Bu L."/>
            <person name="Lu L."/>
            <person name="Laidemitt M.R."/>
            <person name="Zhang S.M."/>
            <person name="Mutuku M."/>
            <person name="Mkoji G."/>
            <person name="Steinauer M."/>
            <person name="Loker E.S."/>
        </authorList>
    </citation>
    <scope>NUCLEOTIDE SEQUENCE</scope>
    <source>
        <strain evidence="1">KasaAsao</strain>
    </source>
</reference>
<organism evidence="1 2">
    <name type="scientific">Biomphalaria pfeifferi</name>
    <name type="common">Bloodfluke planorb</name>
    <name type="synonym">Freshwater snail</name>
    <dbReference type="NCBI Taxonomy" id="112525"/>
    <lineage>
        <taxon>Eukaryota</taxon>
        <taxon>Metazoa</taxon>
        <taxon>Spiralia</taxon>
        <taxon>Lophotrochozoa</taxon>
        <taxon>Mollusca</taxon>
        <taxon>Gastropoda</taxon>
        <taxon>Heterobranchia</taxon>
        <taxon>Euthyneura</taxon>
        <taxon>Panpulmonata</taxon>
        <taxon>Hygrophila</taxon>
        <taxon>Lymnaeoidea</taxon>
        <taxon>Planorbidae</taxon>
        <taxon>Biomphalaria</taxon>
    </lineage>
</organism>
<name>A0AAD8BM36_BIOPF</name>
<accession>A0AAD8BM36</accession>
<keyword evidence="2" id="KW-1185">Reference proteome</keyword>
<protein>
    <submittedName>
        <fullName evidence="1">C-type lectin mannose-binding isoform</fullName>
    </submittedName>
</protein>
<evidence type="ECO:0000313" key="1">
    <source>
        <dbReference type="EMBL" id="KAK0057086.1"/>
    </source>
</evidence>
<dbReference type="AlphaFoldDB" id="A0AAD8BM36"/>
<proteinExistence type="predicted"/>
<comment type="caution">
    <text evidence="1">The sequence shown here is derived from an EMBL/GenBank/DDBJ whole genome shotgun (WGS) entry which is preliminary data.</text>
</comment>